<name>A0A2T7USF7_9RHOB</name>
<dbReference type="GO" id="GO:0042597">
    <property type="term" value="C:periplasmic space"/>
    <property type="evidence" value="ECO:0007669"/>
    <property type="project" value="UniProtKB-SubCell"/>
</dbReference>
<keyword evidence="5" id="KW-1185">Reference proteome</keyword>
<dbReference type="Proteomes" id="UP000244810">
    <property type="component" value="Unassembled WGS sequence"/>
</dbReference>
<dbReference type="PANTHER" id="PTHR33376:SF2">
    <property type="entry name" value="DICARBOXYLATE-BINDING PERIPLASMIC PROTEIN"/>
    <property type="match status" value="1"/>
</dbReference>
<reference evidence="4 5" key="1">
    <citation type="journal article" date="2011" name="Syst. Appl. Microbiol.">
        <title>Defluviimonas denitrificans gen. nov., sp. nov., and Pararhodobacter aggregans gen. nov., sp. nov., non-phototrophic Rhodobacteraceae from the biofilter of a marine aquaculture.</title>
        <authorList>
            <person name="Foesel B.U."/>
            <person name="Drake H.L."/>
            <person name="Schramm A."/>
        </authorList>
    </citation>
    <scope>NUCLEOTIDE SEQUENCE [LARGE SCALE GENOMIC DNA]</scope>
    <source>
        <strain evidence="4 5">D1-19</strain>
    </source>
</reference>
<dbReference type="PANTHER" id="PTHR33376">
    <property type="match status" value="1"/>
</dbReference>
<dbReference type="AlphaFoldDB" id="A0A2T7USF7"/>
<evidence type="ECO:0000313" key="4">
    <source>
        <dbReference type="EMBL" id="PVE47690.1"/>
    </source>
</evidence>
<dbReference type="CDD" id="cd13603">
    <property type="entry name" value="PBP2_TRAP_Siap_TeaA_like"/>
    <property type="match status" value="1"/>
</dbReference>
<dbReference type="Pfam" id="PF03480">
    <property type="entry name" value="DctP"/>
    <property type="match status" value="1"/>
</dbReference>
<dbReference type="OrthoDB" id="9803763at2"/>
<evidence type="ECO:0000313" key="5">
    <source>
        <dbReference type="Proteomes" id="UP000244810"/>
    </source>
</evidence>
<accession>A0A2T7USF7</accession>
<dbReference type="RefSeq" id="WP_107751062.1">
    <property type="nucleotide sequence ID" value="NZ_QBKF01000003.1"/>
</dbReference>
<organism evidence="4 5">
    <name type="scientific">Pararhodobacter aggregans</name>
    <dbReference type="NCBI Taxonomy" id="404875"/>
    <lineage>
        <taxon>Bacteria</taxon>
        <taxon>Pseudomonadati</taxon>
        <taxon>Pseudomonadota</taxon>
        <taxon>Alphaproteobacteria</taxon>
        <taxon>Rhodobacterales</taxon>
        <taxon>Paracoccaceae</taxon>
        <taxon>Pararhodobacter</taxon>
    </lineage>
</organism>
<dbReference type="GO" id="GO:0055085">
    <property type="term" value="P:transmembrane transport"/>
    <property type="evidence" value="ECO:0007669"/>
    <property type="project" value="InterPro"/>
</dbReference>
<comment type="subcellular location">
    <subcellularLocation>
        <location evidence="1">Periplasm</location>
    </subcellularLocation>
</comment>
<evidence type="ECO:0000256" key="3">
    <source>
        <dbReference type="ARBA" id="ARBA00022764"/>
    </source>
</evidence>
<proteinExistence type="predicted"/>
<dbReference type="NCBIfam" id="NF037995">
    <property type="entry name" value="TRAP_S1"/>
    <property type="match status" value="1"/>
</dbReference>
<evidence type="ECO:0000256" key="1">
    <source>
        <dbReference type="ARBA" id="ARBA00004418"/>
    </source>
</evidence>
<dbReference type="EMBL" id="QDDR01000004">
    <property type="protein sequence ID" value="PVE47690.1"/>
    <property type="molecule type" value="Genomic_DNA"/>
</dbReference>
<keyword evidence="2" id="KW-0732">Signal</keyword>
<sequence length="331" mass="35078">MTTTRLAAALAAGLGVLMAGAGWAETLRIGVVTPPQQAWTLETIRFAEGLTEATEGRIETEVFHSGQLGTEADMLRQVQSGTLDMMLITVSELANRVPEMNLLLAPGLVASNEQAGRFLTEGETPRALMGLLDSRVGVHGLGYGMAGVTQVMTSFDAQSPADLRGRRVRITASPAILAFNQLIGSAPTPLPLPAIYDAFANGQVDALETNLDIFRVLNIADHARTLLMSNQGMFPAVVIVSARTLQRLSAEDRALLDEHGAAYARGVIDATLAAEDVSRAHFRQLAAEGALTIVEVAPADYADLQAAWDESFGQGIGDIAALRAEAARFAE</sequence>
<gene>
    <name evidence="4" type="ORF">DDE23_09610</name>
</gene>
<dbReference type="Gene3D" id="3.40.190.170">
    <property type="entry name" value="Bacterial extracellular solute-binding protein, family 7"/>
    <property type="match status" value="1"/>
</dbReference>
<protein>
    <submittedName>
        <fullName evidence="4">C4-dicarboxylate ABC transporter substrate-binding protein</fullName>
    </submittedName>
</protein>
<keyword evidence="3" id="KW-0574">Periplasm</keyword>
<dbReference type="SUPFAM" id="SSF53850">
    <property type="entry name" value="Periplasmic binding protein-like II"/>
    <property type="match status" value="1"/>
</dbReference>
<dbReference type="GO" id="GO:0030246">
    <property type="term" value="F:carbohydrate binding"/>
    <property type="evidence" value="ECO:0007669"/>
    <property type="project" value="TreeGrafter"/>
</dbReference>
<comment type="caution">
    <text evidence="4">The sequence shown here is derived from an EMBL/GenBank/DDBJ whole genome shotgun (WGS) entry which is preliminary data.</text>
</comment>
<dbReference type="InterPro" id="IPR018389">
    <property type="entry name" value="DctP_fam"/>
</dbReference>
<dbReference type="InterPro" id="IPR038404">
    <property type="entry name" value="TRAP_DctP_sf"/>
</dbReference>
<evidence type="ECO:0000256" key="2">
    <source>
        <dbReference type="ARBA" id="ARBA00022729"/>
    </source>
</evidence>